<dbReference type="Proteomes" id="UP000238413">
    <property type="component" value="Chromosome"/>
</dbReference>
<evidence type="ECO:0000313" key="1">
    <source>
        <dbReference type="EMBL" id="AVH59989.1"/>
    </source>
</evidence>
<protein>
    <submittedName>
        <fullName evidence="1">Uncharacterized protein</fullName>
    </submittedName>
</protein>
<evidence type="ECO:0000313" key="2">
    <source>
        <dbReference type="Proteomes" id="UP000238413"/>
    </source>
</evidence>
<accession>A0ABM6T000</accession>
<sequence>MPLIDDIEFYGRAVAAGELDRARAAELLARDSGSFFTVPCAASWIDGWEGVRARLDRIHSDVFHTLKAIENGRPVRYRALPPKLPAWEESPHEAARYDRHHFERDED</sequence>
<organism evidence="1 2">
    <name type="scientific">Streptomyces dengpaensis</name>
    <dbReference type="NCBI Taxonomy" id="2049881"/>
    <lineage>
        <taxon>Bacteria</taxon>
        <taxon>Bacillati</taxon>
        <taxon>Actinomycetota</taxon>
        <taxon>Actinomycetes</taxon>
        <taxon>Kitasatosporales</taxon>
        <taxon>Streptomycetaceae</taxon>
        <taxon>Streptomyces</taxon>
    </lineage>
</organism>
<reference evidence="1 2" key="1">
    <citation type="submission" date="2018-02" db="EMBL/GenBank/DDBJ databases">
        <title>Complete genome sequence of Streptomyces dengpaensis, the producer of angucyclines.</title>
        <authorList>
            <person name="Yumei L."/>
        </authorList>
    </citation>
    <scope>NUCLEOTIDE SEQUENCE [LARGE SCALE GENOMIC DNA]</scope>
    <source>
        <strain evidence="1 2">XZHG99</strain>
    </source>
</reference>
<gene>
    <name evidence="1" type="ORF">C4B68_34125</name>
</gene>
<name>A0ABM6T000_9ACTN</name>
<dbReference type="RefSeq" id="WP_099500369.1">
    <property type="nucleotide sequence ID" value="NZ_CP026652.1"/>
</dbReference>
<dbReference type="EMBL" id="CP026652">
    <property type="protein sequence ID" value="AVH59989.1"/>
    <property type="molecule type" value="Genomic_DNA"/>
</dbReference>
<proteinExistence type="predicted"/>
<keyword evidence="2" id="KW-1185">Reference proteome</keyword>